<evidence type="ECO:0000256" key="1">
    <source>
        <dbReference type="ARBA" id="ARBA00023326"/>
    </source>
</evidence>
<keyword evidence="1" id="KW-0119">Carbohydrate metabolism</keyword>
<protein>
    <recommendedName>
        <fullName evidence="4">GH18 domain-containing protein</fullName>
    </recommendedName>
</protein>
<dbReference type="Gene3D" id="3.20.20.80">
    <property type="entry name" value="Glycosidases"/>
    <property type="match status" value="1"/>
</dbReference>
<keyword evidence="1" id="KW-0624">Polysaccharide degradation</keyword>
<dbReference type="SUPFAM" id="SSF51445">
    <property type="entry name" value="(Trans)glycosidases"/>
    <property type="match status" value="1"/>
</dbReference>
<sequence>MNKMLSLLVVTFGLTLSAQSISSPDSNPERAADFKYSNLYQKDPKKGAITAYVSGEKEYSQEELDRLMQYDAVLISIDSFMSQSKDKIKTSITPFRLLNAREKTRIGITFDLHAPKNIQKVEGLNATAATAIDIAKDYSFIDELNIVLNIESIEASPDQYQQFFSKLREDLKKASSHGESSSHAEISLTLAMPKNDPEARALQRLIIQDDTSEEPMTKVYLNPRQFDQPQSTRLHHASLSTSQDLHWSTSESIQSLYDLGFKGQQLQLGFSRHAYLHPPLLDDDEPSNPGAAANKQNIDHEVTRDLYTKILDVKQIEGLRANEKSDYKLITDTEFDVDYLHYTKKDHYLAIETPRTVFQKAQYAKNRELGGLFVQDIDYDNQLLLNAAREGLGYNTKRYFFAMKHVINGCGYSDEPKLCNSLHIGPHSVAITEPKTAEQFLDDLATLPQVIHFDNVMTAKYLYAGFKGGIPTTGEEMGITVALKAFYNTEFTTEQYHKIRELYKYAEYYSEDRKLRNYVASHNTEELSASTFKGLYDIATYNRAVSDVVKESDKPSKPSKGKKNTLENSQFRLLKTKLNNPDDAERQKFLKSKEGKKFQKRFDELNN</sequence>
<evidence type="ECO:0000313" key="6">
    <source>
        <dbReference type="Proteomes" id="UP000565719"/>
    </source>
</evidence>
<evidence type="ECO:0000256" key="2">
    <source>
        <dbReference type="SAM" id="MobiDB-lite"/>
    </source>
</evidence>
<accession>A0A7Y3ZXJ1</accession>
<dbReference type="GO" id="GO:0000272">
    <property type="term" value="P:polysaccharide catabolic process"/>
    <property type="evidence" value="ECO:0007669"/>
    <property type="project" value="UniProtKB-KW"/>
</dbReference>
<proteinExistence type="predicted"/>
<dbReference type="Pfam" id="PF00704">
    <property type="entry name" value="Glyco_hydro_18"/>
    <property type="match status" value="1"/>
</dbReference>
<dbReference type="AlphaFoldDB" id="A0A7Y3ZXJ1"/>
<feature type="chain" id="PRO_5031106505" description="GH18 domain-containing protein" evidence="3">
    <location>
        <begin position="23"/>
        <end position="607"/>
    </location>
</feature>
<dbReference type="InterPro" id="IPR001223">
    <property type="entry name" value="Glyco_hydro18_cat"/>
</dbReference>
<dbReference type="Proteomes" id="UP000565719">
    <property type="component" value="Unassembled WGS sequence"/>
</dbReference>
<organism evidence="5 6">
    <name type="scientific">Vibrio pectenicida</name>
    <dbReference type="NCBI Taxonomy" id="62763"/>
    <lineage>
        <taxon>Bacteria</taxon>
        <taxon>Pseudomonadati</taxon>
        <taxon>Pseudomonadota</taxon>
        <taxon>Gammaproteobacteria</taxon>
        <taxon>Vibrionales</taxon>
        <taxon>Vibrionaceae</taxon>
        <taxon>Vibrio</taxon>
    </lineage>
</organism>
<feature type="signal peptide" evidence="3">
    <location>
        <begin position="1"/>
        <end position="22"/>
    </location>
</feature>
<dbReference type="InterPro" id="IPR029070">
    <property type="entry name" value="Chitinase_insertion_sf"/>
</dbReference>
<name>A0A7Y3ZXJ1_9VIBR</name>
<dbReference type="InterPro" id="IPR017853">
    <property type="entry name" value="GH"/>
</dbReference>
<keyword evidence="3" id="KW-0732">Signal</keyword>
<dbReference type="Gene3D" id="3.10.50.10">
    <property type="match status" value="1"/>
</dbReference>
<gene>
    <name evidence="5" type="ORF">F0225_06230</name>
</gene>
<reference evidence="5 6" key="1">
    <citation type="submission" date="2019-09" db="EMBL/GenBank/DDBJ databases">
        <title>Draft genome sequencing and comparative genomics of hatchery-associated Vibrios.</title>
        <authorList>
            <person name="Kehlet-Delgado H."/>
            <person name="Mueller R.S."/>
        </authorList>
    </citation>
    <scope>NUCLEOTIDE SEQUENCE [LARGE SCALE GENOMIC DNA]</scope>
    <source>
        <strain evidence="5 6">99-46-Y</strain>
    </source>
</reference>
<evidence type="ECO:0000259" key="4">
    <source>
        <dbReference type="Pfam" id="PF00704"/>
    </source>
</evidence>
<comment type="caution">
    <text evidence="5">The sequence shown here is derived from an EMBL/GenBank/DDBJ whole genome shotgun (WGS) entry which is preliminary data.</text>
</comment>
<feature type="domain" description="GH18" evidence="4">
    <location>
        <begin position="127"/>
        <end position="380"/>
    </location>
</feature>
<evidence type="ECO:0000256" key="3">
    <source>
        <dbReference type="SAM" id="SignalP"/>
    </source>
</evidence>
<dbReference type="EMBL" id="VTXC01000012">
    <property type="protein sequence ID" value="NOH70937.1"/>
    <property type="molecule type" value="Genomic_DNA"/>
</dbReference>
<feature type="region of interest" description="Disordered" evidence="2">
    <location>
        <begin position="549"/>
        <end position="590"/>
    </location>
</feature>
<evidence type="ECO:0000313" key="5">
    <source>
        <dbReference type="EMBL" id="NOH70937.1"/>
    </source>
</evidence>